<dbReference type="PANTHER" id="PTHR32182:SF23">
    <property type="entry name" value="ATP BINDING PROTEIN"/>
    <property type="match status" value="1"/>
</dbReference>
<dbReference type="GO" id="GO:0000731">
    <property type="term" value="P:DNA synthesis involved in DNA repair"/>
    <property type="evidence" value="ECO:0007669"/>
    <property type="project" value="TreeGrafter"/>
</dbReference>
<evidence type="ECO:0000259" key="1">
    <source>
        <dbReference type="Pfam" id="PF13476"/>
    </source>
</evidence>
<accession>A0A5E7A799</accession>
<dbReference type="OrthoDB" id="9815944at2"/>
<dbReference type="AlphaFoldDB" id="A0A5E7A799"/>
<dbReference type="GO" id="GO:0016887">
    <property type="term" value="F:ATP hydrolysis activity"/>
    <property type="evidence" value="ECO:0007669"/>
    <property type="project" value="InterPro"/>
</dbReference>
<dbReference type="SUPFAM" id="SSF52540">
    <property type="entry name" value="P-loop containing nucleoside triphosphate hydrolases"/>
    <property type="match status" value="1"/>
</dbReference>
<dbReference type="InterPro" id="IPR038729">
    <property type="entry name" value="Rad50/SbcC_AAA"/>
</dbReference>
<protein>
    <submittedName>
        <fullName evidence="2">DNA replication and repair protein RecF</fullName>
    </submittedName>
</protein>
<feature type="domain" description="Rad50/SbcC-type AAA" evidence="1">
    <location>
        <begin position="6"/>
        <end position="210"/>
    </location>
</feature>
<dbReference type="Gene3D" id="3.40.50.300">
    <property type="entry name" value="P-loop containing nucleotide triphosphate hydrolases"/>
    <property type="match status" value="2"/>
</dbReference>
<gene>
    <name evidence="2" type="primary">recF_1</name>
    <name evidence="2" type="ORF">PS691_00666</name>
</gene>
<dbReference type="EMBL" id="CABVHQ010000004">
    <property type="protein sequence ID" value="VVN74972.1"/>
    <property type="molecule type" value="Genomic_DNA"/>
</dbReference>
<dbReference type="Proteomes" id="UP000337909">
    <property type="component" value="Unassembled WGS sequence"/>
</dbReference>
<organism evidence="2 3">
    <name type="scientific">Pseudomonas fluorescens</name>
    <dbReference type="NCBI Taxonomy" id="294"/>
    <lineage>
        <taxon>Bacteria</taxon>
        <taxon>Pseudomonadati</taxon>
        <taxon>Pseudomonadota</taxon>
        <taxon>Gammaproteobacteria</taxon>
        <taxon>Pseudomonadales</taxon>
        <taxon>Pseudomonadaceae</taxon>
        <taxon>Pseudomonas</taxon>
    </lineage>
</organism>
<dbReference type="GO" id="GO:0006302">
    <property type="term" value="P:double-strand break repair"/>
    <property type="evidence" value="ECO:0007669"/>
    <property type="project" value="InterPro"/>
</dbReference>
<dbReference type="RefSeq" id="WP_150640776.1">
    <property type="nucleotide sequence ID" value="NZ_CABVHQ010000004.1"/>
</dbReference>
<reference evidence="2 3" key="1">
    <citation type="submission" date="2019-09" db="EMBL/GenBank/DDBJ databases">
        <authorList>
            <person name="Chandra G."/>
            <person name="Truman W A."/>
        </authorList>
    </citation>
    <scope>NUCLEOTIDE SEQUENCE [LARGE SCALE GENOMIC DNA]</scope>
    <source>
        <strain evidence="2">PS691</strain>
    </source>
</reference>
<proteinExistence type="predicted"/>
<dbReference type="Pfam" id="PF13476">
    <property type="entry name" value="AAA_23"/>
    <property type="match status" value="1"/>
</dbReference>
<sequence>MKLETLTLQNFRCFDQIEVELHPSVTVLVAENGQGKSTLLDAIRIALWPFVSSFDLARNTFNDPGNGIAIDDVRLLKLGSGDMARQLPSRVSMMGDYGVGPETIWARYRDSETKSTKTKDEASAVLLKRYAASLQDEVRKPGRPPTSLPVFGYYGTGRLWSQKRLMETQKGKDDTQAADFYVRTFAYANCLDPASSYKHFKEWFIWAFESYREQQIKQLENHGAQQDLDIARQRVEVVQQAIDCFLEPTTGWSSLEYSVSQQKSLILHHEQHGILDVDLLSDGIRSVLAMVGDIAYRCIKLNPHLGLNAARETSGVVLIDEVDMHLHPSWQQKVLGQLSEAFPCVQFIVTTHSPQVLTTVPAECIRVLASEEDEETGLSRTVVRRITQQTQGIASSDVMAEVMGTDPVPDLESAQQLSTYRALIEQGRKDTVQGLQLCAALERHFGGSHPQMLECQRLIRLQTLKSKLPARSPRTPDPRG</sequence>
<dbReference type="InterPro" id="IPR027417">
    <property type="entry name" value="P-loop_NTPase"/>
</dbReference>
<dbReference type="PANTHER" id="PTHR32182">
    <property type="entry name" value="DNA REPLICATION AND REPAIR PROTEIN RECF"/>
    <property type="match status" value="1"/>
</dbReference>
<evidence type="ECO:0000313" key="2">
    <source>
        <dbReference type="EMBL" id="VVN74972.1"/>
    </source>
</evidence>
<evidence type="ECO:0000313" key="3">
    <source>
        <dbReference type="Proteomes" id="UP000337909"/>
    </source>
</evidence>
<name>A0A5E7A799_PSEFL</name>